<dbReference type="GO" id="GO:0006412">
    <property type="term" value="P:translation"/>
    <property type="evidence" value="ECO:0007669"/>
    <property type="project" value="InterPro"/>
</dbReference>
<comment type="similarity">
    <text evidence="1">Belongs to the eukaryotic ribosomal protein eL27 family.</text>
</comment>
<sequence length="133" mass="15332">IEQTRGYIHTQGNMSTVVPIIKPFKVVLMLRGRYAGKKAVILQVCEPTAERPYEHVLVAGLEKAPKLVSKRMSEKTLFRRTKMNVFLKYVNVNHILITRYTFSGKLPTPTEVMSLDQRRNSLNNLRNVLIQSY</sequence>
<organism evidence="4">
    <name type="scientific">Lygus hesperus</name>
    <name type="common">Western plant bug</name>
    <dbReference type="NCBI Taxonomy" id="30085"/>
    <lineage>
        <taxon>Eukaryota</taxon>
        <taxon>Metazoa</taxon>
        <taxon>Ecdysozoa</taxon>
        <taxon>Arthropoda</taxon>
        <taxon>Hexapoda</taxon>
        <taxon>Insecta</taxon>
        <taxon>Pterygota</taxon>
        <taxon>Neoptera</taxon>
        <taxon>Paraneoptera</taxon>
        <taxon>Hemiptera</taxon>
        <taxon>Heteroptera</taxon>
        <taxon>Panheteroptera</taxon>
        <taxon>Cimicomorpha</taxon>
        <taxon>Miridae</taxon>
        <taxon>Mirini</taxon>
        <taxon>Lygus</taxon>
    </lineage>
</organism>
<dbReference type="InterPro" id="IPR008991">
    <property type="entry name" value="Translation_prot_SH3-like_sf"/>
</dbReference>
<reference evidence="4" key="2">
    <citation type="submission" date="2014-07" db="EMBL/GenBank/DDBJ databases">
        <authorList>
            <person name="Hull J."/>
        </authorList>
    </citation>
    <scope>NUCLEOTIDE SEQUENCE</scope>
</reference>
<dbReference type="Gene3D" id="2.30.30.770">
    <property type="match status" value="1"/>
</dbReference>
<dbReference type="SUPFAM" id="SSF50104">
    <property type="entry name" value="Translation proteins SH3-like domain"/>
    <property type="match status" value="1"/>
</dbReference>
<dbReference type="GO" id="GO:1990904">
    <property type="term" value="C:ribonucleoprotein complex"/>
    <property type="evidence" value="ECO:0007669"/>
    <property type="project" value="UniProtKB-KW"/>
</dbReference>
<gene>
    <name evidence="4" type="primary">RPL27</name>
    <name evidence="4" type="ORF">CM83_98609</name>
</gene>
<evidence type="ECO:0000256" key="3">
    <source>
        <dbReference type="ARBA" id="ARBA00023274"/>
    </source>
</evidence>
<dbReference type="CDD" id="cd06090">
    <property type="entry name" value="KOW_RPL27"/>
    <property type="match status" value="1"/>
</dbReference>
<dbReference type="GO" id="GO:0003735">
    <property type="term" value="F:structural constituent of ribosome"/>
    <property type="evidence" value="ECO:0007669"/>
    <property type="project" value="InterPro"/>
</dbReference>
<dbReference type="InterPro" id="IPR001141">
    <property type="entry name" value="Ribosomal_eL27"/>
</dbReference>
<protein>
    <submittedName>
        <fullName evidence="4">60S ribosomal protein L27</fullName>
    </submittedName>
</protein>
<dbReference type="InterPro" id="IPR038655">
    <property type="entry name" value="Ribosomal_eL27_sf"/>
</dbReference>
<evidence type="ECO:0000256" key="1">
    <source>
        <dbReference type="ARBA" id="ARBA00009124"/>
    </source>
</evidence>
<keyword evidence="2 4" id="KW-0689">Ribosomal protein</keyword>
<dbReference type="GO" id="GO:0005840">
    <property type="term" value="C:ribosome"/>
    <property type="evidence" value="ECO:0007669"/>
    <property type="project" value="UniProtKB-KW"/>
</dbReference>
<accession>A0A0A9Z1I6</accession>
<reference evidence="4" key="1">
    <citation type="journal article" date="2014" name="PLoS ONE">
        <title>Transcriptome-Based Identification of ABC Transporters in the Western Tarnished Plant Bug Lygus hesperus.</title>
        <authorList>
            <person name="Hull J.J."/>
            <person name="Chaney K."/>
            <person name="Geib S.M."/>
            <person name="Fabrick J.A."/>
            <person name="Brent C.S."/>
            <person name="Walsh D."/>
            <person name="Lavine L.C."/>
        </authorList>
    </citation>
    <scope>NUCLEOTIDE SEQUENCE</scope>
</reference>
<dbReference type="EMBL" id="GBHO01005260">
    <property type="protein sequence ID" value="JAG38344.1"/>
    <property type="molecule type" value="Transcribed_RNA"/>
</dbReference>
<evidence type="ECO:0000256" key="2">
    <source>
        <dbReference type="ARBA" id="ARBA00022980"/>
    </source>
</evidence>
<proteinExistence type="inferred from homology"/>
<evidence type="ECO:0000313" key="4">
    <source>
        <dbReference type="EMBL" id="JAG38344.1"/>
    </source>
</evidence>
<dbReference type="PANTHER" id="PTHR10497">
    <property type="entry name" value="60S RIBOSOMAL PROTEIN L27"/>
    <property type="match status" value="1"/>
</dbReference>
<keyword evidence="3" id="KW-0687">Ribonucleoprotein</keyword>
<name>A0A0A9Z1I6_LYGHE</name>
<dbReference type="Pfam" id="PF01777">
    <property type="entry name" value="Ribosomal_L27e"/>
    <property type="match status" value="1"/>
</dbReference>
<dbReference type="InterPro" id="IPR041991">
    <property type="entry name" value="Ribosomal_eL27_KOW"/>
</dbReference>
<feature type="non-terminal residue" evidence="4">
    <location>
        <position position="1"/>
    </location>
</feature>
<dbReference type="AlphaFoldDB" id="A0A0A9Z1I6"/>